<proteinExistence type="predicted"/>
<evidence type="ECO:0000313" key="1">
    <source>
        <dbReference type="EMBL" id="SEE17849.1"/>
    </source>
</evidence>
<gene>
    <name evidence="1" type="ORF">SAMN05444171_6541</name>
</gene>
<dbReference type="AlphaFoldDB" id="A0A1M7GCI0"/>
<reference evidence="1 2" key="1">
    <citation type="submission" date="2016-10" db="EMBL/GenBank/DDBJ databases">
        <authorList>
            <person name="de Groot N.N."/>
        </authorList>
    </citation>
    <scope>NUCLEOTIDE SEQUENCE [LARGE SCALE GENOMIC DNA]</scope>
    <source>
        <strain evidence="1 2">GAS522</strain>
    </source>
</reference>
<sequence length="88" mass="9910">MQAEYWSRLNDQMVLCRVLWDEPATNSVMRVIVSVPIPLGEIEESRLESNAAVTLRESPKLPTDYQLKAVALAQALARRFGNLNIVRG</sequence>
<dbReference type="Proteomes" id="UP000183208">
    <property type="component" value="Unassembled WGS sequence"/>
</dbReference>
<name>A0A1M7GCI0_9BRAD</name>
<dbReference type="EMBL" id="FNTI01000001">
    <property type="protein sequence ID" value="SEE17849.1"/>
    <property type="molecule type" value="Genomic_DNA"/>
</dbReference>
<organism evidence="1 2">
    <name type="scientific">Bradyrhizobium lablabi</name>
    <dbReference type="NCBI Taxonomy" id="722472"/>
    <lineage>
        <taxon>Bacteria</taxon>
        <taxon>Pseudomonadati</taxon>
        <taxon>Pseudomonadota</taxon>
        <taxon>Alphaproteobacteria</taxon>
        <taxon>Hyphomicrobiales</taxon>
        <taxon>Nitrobacteraceae</taxon>
        <taxon>Bradyrhizobium</taxon>
    </lineage>
</organism>
<dbReference type="RefSeq" id="WP_074827747.1">
    <property type="nucleotide sequence ID" value="NZ_FNTI01000001.1"/>
</dbReference>
<accession>A0A1M7GCI0</accession>
<evidence type="ECO:0000313" key="2">
    <source>
        <dbReference type="Proteomes" id="UP000183208"/>
    </source>
</evidence>
<protein>
    <submittedName>
        <fullName evidence="1">Uncharacterized protein</fullName>
    </submittedName>
</protein>